<dbReference type="Gene3D" id="3.40.140.10">
    <property type="entry name" value="Cytidine Deaminase, domain 2"/>
    <property type="match status" value="1"/>
</dbReference>
<dbReference type="InterPro" id="IPR046778">
    <property type="entry name" value="UPF0758_N"/>
</dbReference>
<dbReference type="PROSITE" id="PS01302">
    <property type="entry name" value="UPF0758"/>
    <property type="match status" value="1"/>
</dbReference>
<evidence type="ECO:0000313" key="10">
    <source>
        <dbReference type="Proteomes" id="UP000886889"/>
    </source>
</evidence>
<dbReference type="CDD" id="cd08071">
    <property type="entry name" value="MPN_DUF2466"/>
    <property type="match status" value="1"/>
</dbReference>
<reference evidence="9" key="2">
    <citation type="journal article" date="2021" name="PeerJ">
        <title>Extensive microbial diversity within the chicken gut microbiome revealed by metagenomics and culture.</title>
        <authorList>
            <person name="Gilroy R."/>
            <person name="Ravi A."/>
            <person name="Getino M."/>
            <person name="Pursley I."/>
            <person name="Horton D.L."/>
            <person name="Alikhan N.F."/>
            <person name="Baker D."/>
            <person name="Gharbi K."/>
            <person name="Hall N."/>
            <person name="Watson M."/>
            <person name="Adriaenssens E.M."/>
            <person name="Foster-Nyarko E."/>
            <person name="Jarju S."/>
            <person name="Secka A."/>
            <person name="Antonio M."/>
            <person name="Oren A."/>
            <person name="Chaudhuri R.R."/>
            <person name="La Ragione R."/>
            <person name="Hildebrand F."/>
            <person name="Pallen M.J."/>
        </authorList>
    </citation>
    <scope>NUCLEOTIDE SEQUENCE</scope>
    <source>
        <strain evidence="9">ChiBcec6-7307</strain>
    </source>
</reference>
<gene>
    <name evidence="9" type="primary">radC</name>
    <name evidence="9" type="ORF">IAC80_00540</name>
</gene>
<keyword evidence="3" id="KW-0479">Metal-binding</keyword>
<keyword evidence="2" id="KW-0645">Protease</keyword>
<protein>
    <submittedName>
        <fullName evidence="9">DNA repair protein RadC</fullName>
    </submittedName>
</protein>
<reference evidence="9" key="1">
    <citation type="submission" date="2020-10" db="EMBL/GenBank/DDBJ databases">
        <authorList>
            <person name="Gilroy R."/>
        </authorList>
    </citation>
    <scope>NUCLEOTIDE SEQUENCE</scope>
    <source>
        <strain evidence="9">ChiBcec6-7307</strain>
    </source>
</reference>
<evidence type="ECO:0000256" key="7">
    <source>
        <dbReference type="RuleBase" id="RU003797"/>
    </source>
</evidence>
<comment type="caution">
    <text evidence="9">The sequence shown here is derived from an EMBL/GenBank/DDBJ whole genome shotgun (WGS) entry which is preliminary data.</text>
</comment>
<evidence type="ECO:0000256" key="1">
    <source>
        <dbReference type="ARBA" id="ARBA00010243"/>
    </source>
</evidence>
<evidence type="ECO:0000256" key="3">
    <source>
        <dbReference type="ARBA" id="ARBA00022723"/>
    </source>
</evidence>
<dbReference type="PANTHER" id="PTHR30471:SF3">
    <property type="entry name" value="UPF0758 PROTEIN YEES-RELATED"/>
    <property type="match status" value="1"/>
</dbReference>
<name>A0A9D1NXH9_9FIRM</name>
<dbReference type="GO" id="GO:0046872">
    <property type="term" value="F:metal ion binding"/>
    <property type="evidence" value="ECO:0007669"/>
    <property type="project" value="UniProtKB-KW"/>
</dbReference>
<dbReference type="PANTHER" id="PTHR30471">
    <property type="entry name" value="DNA REPAIR PROTEIN RADC"/>
    <property type="match status" value="1"/>
</dbReference>
<dbReference type="NCBIfam" id="TIGR00608">
    <property type="entry name" value="radc"/>
    <property type="match status" value="1"/>
</dbReference>
<keyword evidence="6" id="KW-0482">Metalloprotease</keyword>
<dbReference type="InterPro" id="IPR025657">
    <property type="entry name" value="RadC_JAB"/>
</dbReference>
<evidence type="ECO:0000313" key="9">
    <source>
        <dbReference type="EMBL" id="HIV22402.1"/>
    </source>
</evidence>
<organism evidence="9 10">
    <name type="scientific">Candidatus Merdiplasma excrementigallinarum</name>
    <dbReference type="NCBI Taxonomy" id="2840864"/>
    <lineage>
        <taxon>Bacteria</taxon>
        <taxon>Bacillati</taxon>
        <taxon>Bacillota</taxon>
        <taxon>Clostridia</taxon>
        <taxon>Lachnospirales</taxon>
        <taxon>Lachnospiraceae</taxon>
        <taxon>Lachnospiraceae incertae sedis</taxon>
        <taxon>Candidatus Merdiplasma</taxon>
    </lineage>
</organism>
<comment type="similarity">
    <text evidence="1 7">Belongs to the UPF0758 family.</text>
</comment>
<dbReference type="NCBIfam" id="NF000642">
    <property type="entry name" value="PRK00024.1"/>
    <property type="match status" value="1"/>
</dbReference>
<dbReference type="InterPro" id="IPR001405">
    <property type="entry name" value="UPF0758"/>
</dbReference>
<dbReference type="PROSITE" id="PS50249">
    <property type="entry name" value="MPN"/>
    <property type="match status" value="1"/>
</dbReference>
<dbReference type="InterPro" id="IPR020891">
    <property type="entry name" value="UPF0758_CS"/>
</dbReference>
<keyword evidence="5" id="KW-0862">Zinc</keyword>
<evidence type="ECO:0000259" key="8">
    <source>
        <dbReference type="PROSITE" id="PS50249"/>
    </source>
</evidence>
<dbReference type="InterPro" id="IPR037518">
    <property type="entry name" value="MPN"/>
</dbReference>
<dbReference type="GO" id="GO:0006508">
    <property type="term" value="P:proteolysis"/>
    <property type="evidence" value="ECO:0007669"/>
    <property type="project" value="UniProtKB-KW"/>
</dbReference>
<dbReference type="Proteomes" id="UP000886889">
    <property type="component" value="Unassembled WGS sequence"/>
</dbReference>
<sequence>MKNLPEQERPYEKCWRQGAGSLTDAELLSVILRTGSRGEPALELSRRILEQFPQGGLLGIYHVSLPDLTQIRGIGPVKAVQLKCIAELSRRMAKAQAGSSLSFTDPETVAEYYMEDFRHEEQEKLMVLLLNNRGGLLGEEIVSKGTVNGTMITPREIYLCALAHHAVSIILLHNHPSGNPSPSREDILLTRRVKESGELLGIELLDHIIIGDQSAVSFRREHLL</sequence>
<dbReference type="Pfam" id="PF20582">
    <property type="entry name" value="UPF0758_N"/>
    <property type="match status" value="1"/>
</dbReference>
<evidence type="ECO:0000256" key="2">
    <source>
        <dbReference type="ARBA" id="ARBA00022670"/>
    </source>
</evidence>
<evidence type="ECO:0000256" key="5">
    <source>
        <dbReference type="ARBA" id="ARBA00022833"/>
    </source>
</evidence>
<keyword evidence="4" id="KW-0378">Hydrolase</keyword>
<feature type="domain" description="MPN" evidence="8">
    <location>
        <begin position="102"/>
        <end position="224"/>
    </location>
</feature>
<proteinExistence type="inferred from homology"/>
<dbReference type="GO" id="GO:0008237">
    <property type="term" value="F:metallopeptidase activity"/>
    <property type="evidence" value="ECO:0007669"/>
    <property type="project" value="UniProtKB-KW"/>
</dbReference>
<evidence type="ECO:0000256" key="6">
    <source>
        <dbReference type="ARBA" id="ARBA00023049"/>
    </source>
</evidence>
<dbReference type="AlphaFoldDB" id="A0A9D1NXH9"/>
<evidence type="ECO:0000256" key="4">
    <source>
        <dbReference type="ARBA" id="ARBA00022801"/>
    </source>
</evidence>
<accession>A0A9D1NXH9</accession>
<dbReference type="Pfam" id="PF04002">
    <property type="entry name" value="RadC"/>
    <property type="match status" value="1"/>
</dbReference>
<dbReference type="EMBL" id="DVOS01000005">
    <property type="protein sequence ID" value="HIV22402.1"/>
    <property type="molecule type" value="Genomic_DNA"/>
</dbReference>